<protein>
    <submittedName>
        <fullName evidence="1">DUF433 domain-containing protein</fullName>
    </submittedName>
</protein>
<proteinExistence type="predicted"/>
<evidence type="ECO:0000313" key="2">
    <source>
        <dbReference type="Proteomes" id="UP000724686"/>
    </source>
</evidence>
<accession>A0ABS2UA51</accession>
<keyword evidence="2" id="KW-1185">Reference proteome</keyword>
<evidence type="ECO:0000313" key="1">
    <source>
        <dbReference type="EMBL" id="MBM9576107.1"/>
    </source>
</evidence>
<dbReference type="SUPFAM" id="SSF46689">
    <property type="entry name" value="Homeodomain-like"/>
    <property type="match status" value="1"/>
</dbReference>
<dbReference type="EMBL" id="JAFFPU010000012">
    <property type="protein sequence ID" value="MBM9576107.1"/>
    <property type="molecule type" value="Genomic_DNA"/>
</dbReference>
<dbReference type="Gene3D" id="1.10.10.10">
    <property type="entry name" value="Winged helix-like DNA-binding domain superfamily/Winged helix DNA-binding domain"/>
    <property type="match status" value="1"/>
</dbReference>
<dbReference type="Pfam" id="PF04255">
    <property type="entry name" value="DUF433"/>
    <property type="match status" value="1"/>
</dbReference>
<dbReference type="InterPro" id="IPR036388">
    <property type="entry name" value="WH-like_DNA-bd_sf"/>
</dbReference>
<gene>
    <name evidence="1" type="ORF">JWG45_02980</name>
</gene>
<name>A0ABS2UA51_9LEPT</name>
<organism evidence="1 2">
    <name type="scientific">Leptospira ainlahdjerensis</name>
    <dbReference type="NCBI Taxonomy" id="2810033"/>
    <lineage>
        <taxon>Bacteria</taxon>
        <taxon>Pseudomonadati</taxon>
        <taxon>Spirochaetota</taxon>
        <taxon>Spirochaetia</taxon>
        <taxon>Leptospirales</taxon>
        <taxon>Leptospiraceae</taxon>
        <taxon>Leptospira</taxon>
    </lineage>
</organism>
<comment type="caution">
    <text evidence="1">The sequence shown here is derived from an EMBL/GenBank/DDBJ whole genome shotgun (WGS) entry which is preliminary data.</text>
</comment>
<sequence length="47" mass="5455">MRGKPCIRNMKIRMIDILDLSYNDLSHKEIGKEMPDLEPDDLNVSLP</sequence>
<dbReference type="InterPro" id="IPR007367">
    <property type="entry name" value="DUF433"/>
</dbReference>
<reference evidence="1 2" key="1">
    <citation type="submission" date="2021-02" db="EMBL/GenBank/DDBJ databases">
        <title>Leptospira ainlahdjerensis sp. nov., Leptospira ainazelensis sp. nov., Leptospira abararensis sp. nov. and Leptospira chreensis sp. nov., four new species isolated from water sources in Algeria.</title>
        <authorList>
            <person name="Amara Korba A."/>
            <person name="Kainiu M."/>
            <person name="Vincent A.T."/>
            <person name="Mariet J.-F."/>
            <person name="Veyrier F.J."/>
            <person name="Goarant C."/>
            <person name="Picardeau M."/>
        </authorList>
    </citation>
    <scope>NUCLEOTIDE SEQUENCE [LARGE SCALE GENOMIC DNA]</scope>
    <source>
        <strain evidence="1 2">201903070</strain>
    </source>
</reference>
<dbReference type="InterPro" id="IPR009057">
    <property type="entry name" value="Homeodomain-like_sf"/>
</dbReference>
<dbReference type="Proteomes" id="UP000724686">
    <property type="component" value="Unassembled WGS sequence"/>
</dbReference>